<reference evidence="1 2" key="1">
    <citation type="submission" date="2019-07" db="EMBL/GenBank/DDBJ databases">
        <title>Whole genome shotgun sequence of Myxococcus fulvus NBRC 100333.</title>
        <authorList>
            <person name="Hosoyama A."/>
            <person name="Uohara A."/>
            <person name="Ohji S."/>
            <person name="Ichikawa N."/>
        </authorList>
    </citation>
    <scope>NUCLEOTIDE SEQUENCE [LARGE SCALE GENOMIC DNA]</scope>
    <source>
        <strain evidence="1 2">NBRC 100333</strain>
    </source>
</reference>
<evidence type="ECO:0000313" key="2">
    <source>
        <dbReference type="Proteomes" id="UP000321514"/>
    </source>
</evidence>
<dbReference type="EMBL" id="BJXR01000021">
    <property type="protein sequence ID" value="GEN07184.1"/>
    <property type="molecule type" value="Genomic_DNA"/>
</dbReference>
<protein>
    <recommendedName>
        <fullName evidence="3">Ribosomal protein L7/L12 C-terminal domain-containing protein</fullName>
    </recommendedName>
</protein>
<evidence type="ECO:0008006" key="3">
    <source>
        <dbReference type="Google" id="ProtNLM"/>
    </source>
</evidence>
<name>A0A511SZ54_MYXFU</name>
<evidence type="ECO:0000313" key="1">
    <source>
        <dbReference type="EMBL" id="GEN07184.1"/>
    </source>
</evidence>
<dbReference type="InterPro" id="IPR014719">
    <property type="entry name" value="Ribosomal_bL12_C/ClpS-like"/>
</dbReference>
<organism evidence="1 2">
    <name type="scientific">Myxococcus fulvus</name>
    <dbReference type="NCBI Taxonomy" id="33"/>
    <lineage>
        <taxon>Bacteria</taxon>
        <taxon>Pseudomonadati</taxon>
        <taxon>Myxococcota</taxon>
        <taxon>Myxococcia</taxon>
        <taxon>Myxococcales</taxon>
        <taxon>Cystobacterineae</taxon>
        <taxon>Myxococcaceae</taxon>
        <taxon>Myxococcus</taxon>
    </lineage>
</organism>
<dbReference type="SUPFAM" id="SSF54736">
    <property type="entry name" value="ClpS-like"/>
    <property type="match status" value="1"/>
</dbReference>
<comment type="caution">
    <text evidence="1">The sequence shown here is derived from an EMBL/GenBank/DDBJ whole genome shotgun (WGS) entry which is preliminary data.</text>
</comment>
<proteinExistence type="predicted"/>
<dbReference type="RefSeq" id="WP_074953367.1">
    <property type="nucleotide sequence ID" value="NZ_BJXR01000021.1"/>
</dbReference>
<dbReference type="Proteomes" id="UP000321514">
    <property type="component" value="Unassembled WGS sequence"/>
</dbReference>
<gene>
    <name evidence="1" type="ORF">MFU01_22210</name>
</gene>
<sequence>MVSSPDEALILLESEDDKSNVYSFMAKRARGCIASSKKAPQPQDDEMVRETITTRMACRQCGILQQCVHTATARSAGLSFASSFHCLECGDAFESDDSRIPEDFRHLFYEKHERWALHLEATSPQKLHVLHSIRHVMGLSLQDTGELLKSLPRQLAEGTRVEMELLRERLAHSGAQLLLKSDASTQDSTQ</sequence>
<dbReference type="AlphaFoldDB" id="A0A511SZ54"/>
<accession>A0A511SZ54</accession>